<dbReference type="PROSITE" id="PS50005">
    <property type="entry name" value="TPR"/>
    <property type="match status" value="4"/>
</dbReference>
<evidence type="ECO:0000259" key="2">
    <source>
        <dbReference type="Pfam" id="PF08241"/>
    </source>
</evidence>
<evidence type="ECO:0000256" key="1">
    <source>
        <dbReference type="PROSITE-ProRule" id="PRU00339"/>
    </source>
</evidence>
<feature type="repeat" description="TPR" evidence="1">
    <location>
        <begin position="106"/>
        <end position="139"/>
    </location>
</feature>
<dbReference type="InterPro" id="IPR019734">
    <property type="entry name" value="TPR_rpt"/>
</dbReference>
<protein>
    <recommendedName>
        <fullName evidence="2">Methyltransferase type 11 domain-containing protein</fullName>
    </recommendedName>
</protein>
<dbReference type="SUPFAM" id="SSF48452">
    <property type="entry name" value="TPR-like"/>
    <property type="match status" value="1"/>
</dbReference>
<dbReference type="AlphaFoldDB" id="A0A8J3E427"/>
<feature type="repeat" description="TPR" evidence="1">
    <location>
        <begin position="72"/>
        <end position="105"/>
    </location>
</feature>
<dbReference type="PANTHER" id="PTHR44809:SF1">
    <property type="entry name" value="PROTEIN O-MANNOSYL-TRANSFERASE TMTC1"/>
    <property type="match status" value="1"/>
</dbReference>
<dbReference type="CDD" id="cd02440">
    <property type="entry name" value="AdoMet_MTases"/>
    <property type="match status" value="1"/>
</dbReference>
<dbReference type="InterPro" id="IPR011990">
    <property type="entry name" value="TPR-like_helical_dom_sf"/>
</dbReference>
<dbReference type="InterPro" id="IPR052943">
    <property type="entry name" value="TMTC_O-mannosyl-trnsfr"/>
</dbReference>
<comment type="caution">
    <text evidence="3">The sequence shown here is derived from an EMBL/GenBank/DDBJ whole genome shotgun (WGS) entry which is preliminary data.</text>
</comment>
<feature type="domain" description="Methyltransferase type 11" evidence="2">
    <location>
        <begin position="276"/>
        <end position="368"/>
    </location>
</feature>
<organism evidence="3 4">
    <name type="scientific">Aliidongia dinghuensis</name>
    <dbReference type="NCBI Taxonomy" id="1867774"/>
    <lineage>
        <taxon>Bacteria</taxon>
        <taxon>Pseudomonadati</taxon>
        <taxon>Pseudomonadota</taxon>
        <taxon>Alphaproteobacteria</taxon>
        <taxon>Rhodospirillales</taxon>
        <taxon>Dongiaceae</taxon>
        <taxon>Aliidongia</taxon>
    </lineage>
</organism>
<keyword evidence="1" id="KW-0802">TPR repeat</keyword>
<dbReference type="InterPro" id="IPR013216">
    <property type="entry name" value="Methyltransf_11"/>
</dbReference>
<accession>A0A8J3E427</accession>
<name>A0A8J3E427_9PROT</name>
<evidence type="ECO:0000313" key="3">
    <source>
        <dbReference type="EMBL" id="GGF11085.1"/>
    </source>
</evidence>
<dbReference type="GO" id="GO:0008757">
    <property type="term" value="F:S-adenosylmethionine-dependent methyltransferase activity"/>
    <property type="evidence" value="ECO:0007669"/>
    <property type="project" value="InterPro"/>
</dbReference>
<reference evidence="3" key="1">
    <citation type="journal article" date="2014" name="Int. J. Syst. Evol. Microbiol.">
        <title>Complete genome sequence of Corynebacterium casei LMG S-19264T (=DSM 44701T), isolated from a smear-ripened cheese.</title>
        <authorList>
            <consortium name="US DOE Joint Genome Institute (JGI-PGF)"/>
            <person name="Walter F."/>
            <person name="Albersmeier A."/>
            <person name="Kalinowski J."/>
            <person name="Ruckert C."/>
        </authorList>
    </citation>
    <scope>NUCLEOTIDE SEQUENCE</scope>
    <source>
        <strain evidence="3">CGMCC 1.15725</strain>
    </source>
</reference>
<gene>
    <name evidence="3" type="ORF">GCM10011611_15910</name>
</gene>
<dbReference type="Gene3D" id="1.25.40.10">
    <property type="entry name" value="Tetratricopeptide repeat domain"/>
    <property type="match status" value="3"/>
</dbReference>
<dbReference type="SUPFAM" id="SSF53335">
    <property type="entry name" value="S-adenosyl-L-methionine-dependent methyltransferases"/>
    <property type="match status" value="1"/>
</dbReference>
<dbReference type="Pfam" id="PF13432">
    <property type="entry name" value="TPR_16"/>
    <property type="match status" value="2"/>
</dbReference>
<dbReference type="Pfam" id="PF13374">
    <property type="entry name" value="TPR_10"/>
    <property type="match status" value="1"/>
</dbReference>
<feature type="repeat" description="TPR" evidence="1">
    <location>
        <begin position="38"/>
        <end position="71"/>
    </location>
</feature>
<keyword evidence="4" id="KW-1185">Reference proteome</keyword>
<dbReference type="PANTHER" id="PTHR44809">
    <property type="match status" value="1"/>
</dbReference>
<feature type="repeat" description="TPR" evidence="1">
    <location>
        <begin position="140"/>
        <end position="173"/>
    </location>
</feature>
<dbReference type="InterPro" id="IPR029063">
    <property type="entry name" value="SAM-dependent_MTases_sf"/>
</dbReference>
<dbReference type="Proteomes" id="UP000646365">
    <property type="component" value="Unassembled WGS sequence"/>
</dbReference>
<reference evidence="3" key="2">
    <citation type="submission" date="2020-09" db="EMBL/GenBank/DDBJ databases">
        <authorList>
            <person name="Sun Q."/>
            <person name="Zhou Y."/>
        </authorList>
    </citation>
    <scope>NUCLEOTIDE SEQUENCE</scope>
    <source>
        <strain evidence="3">CGMCC 1.15725</strain>
    </source>
</reference>
<sequence>MSDLDELLRSAVARHRAGELDAAEAAYRALIAQNPENASALHFLGVLSHQRGDDAAALELMRRALALAPDDVAALNNLGNIHLERAALADAEGAYRKALALRPDFADGHNNLGLVLGMLDRPEEAEAALERAIALEPRRADFHHNLGLLLRRRGALARAIATFRAALTLDPGRSRSFEAMIQAQYRHSRTPADTIATLKEWLARDPDHAGARHILSALTGEGIEPRASDRYIKRLFDGYATSFDEHLEHLDYVAPRLLAAAVGRALGAPGGQLSVLDAGCGTGRWAELLRPFARELVGVDLSGGMLEQARRNRGYDRLEEAELTAYLAAHPRAFDLVFSADTLVYFGDLGLVTRAAADALRAGGLFAFTVEQLDDDGTGAPFVLHYNGRFAHARHHLVEAMGAAGLDIASLEAGALRSERHKPVNGWVMAARKPLD</sequence>
<dbReference type="SMART" id="SM00028">
    <property type="entry name" value="TPR"/>
    <property type="match status" value="5"/>
</dbReference>
<evidence type="ECO:0000313" key="4">
    <source>
        <dbReference type="Proteomes" id="UP000646365"/>
    </source>
</evidence>
<dbReference type="EMBL" id="BMJQ01000003">
    <property type="protein sequence ID" value="GGF11085.1"/>
    <property type="molecule type" value="Genomic_DNA"/>
</dbReference>
<dbReference type="Gene3D" id="3.40.50.150">
    <property type="entry name" value="Vaccinia Virus protein VP39"/>
    <property type="match status" value="1"/>
</dbReference>
<proteinExistence type="predicted"/>
<dbReference type="Pfam" id="PF08241">
    <property type="entry name" value="Methyltransf_11"/>
    <property type="match status" value="1"/>
</dbReference>